<organism evidence="2 3">
    <name type="scientific">Gimesia maris</name>
    <dbReference type="NCBI Taxonomy" id="122"/>
    <lineage>
        <taxon>Bacteria</taxon>
        <taxon>Pseudomonadati</taxon>
        <taxon>Planctomycetota</taxon>
        <taxon>Planctomycetia</taxon>
        <taxon>Planctomycetales</taxon>
        <taxon>Planctomycetaceae</taxon>
        <taxon>Gimesia</taxon>
    </lineage>
</organism>
<reference evidence="2 3" key="1">
    <citation type="journal article" date="2018" name="Nat. Biotechnol.">
        <title>A standardized bacterial taxonomy based on genome phylogeny substantially revises the tree of life.</title>
        <authorList>
            <person name="Parks D.H."/>
            <person name="Chuvochina M."/>
            <person name="Waite D.W."/>
            <person name="Rinke C."/>
            <person name="Skarshewski A."/>
            <person name="Chaumeil P.A."/>
            <person name="Hugenholtz P."/>
        </authorList>
    </citation>
    <scope>NUCLEOTIDE SEQUENCE [LARGE SCALE GENOMIC DNA]</scope>
    <source>
        <strain evidence="2">UBA9375</strain>
    </source>
</reference>
<dbReference type="GO" id="GO:0004803">
    <property type="term" value="F:transposase activity"/>
    <property type="evidence" value="ECO:0007669"/>
    <property type="project" value="InterPro"/>
</dbReference>
<gene>
    <name evidence="2" type="ORF">DIT97_25490</name>
</gene>
<dbReference type="GO" id="GO:0006313">
    <property type="term" value="P:DNA transposition"/>
    <property type="evidence" value="ECO:0007669"/>
    <property type="project" value="InterPro"/>
</dbReference>
<dbReference type="Proteomes" id="UP000263642">
    <property type="component" value="Unassembled WGS sequence"/>
</dbReference>
<evidence type="ECO:0000313" key="3">
    <source>
        <dbReference type="Proteomes" id="UP000263642"/>
    </source>
</evidence>
<evidence type="ECO:0000259" key="1">
    <source>
        <dbReference type="SMART" id="SM01321"/>
    </source>
</evidence>
<sequence>MTRNRKRIRHFHELGDCHELTFSCYQNRSLLVCDLWKQMLCQSIERALRRYQFGLIAFVIMPNHVHLLVYPQQQECKIDRFLFAVKRPFSYRIKQLLQETQDRLLNDLTIRDRPGSTVFRFWQEGAGYDRNLSSLKAVEASIDYIHMNPVRKKLVGQSRDWKWSSVRWYESEGELVDSDLPELSGLHWDFFESYQE</sequence>
<dbReference type="NCBIfam" id="NF047646">
    <property type="entry name" value="REP_Tyr_transpos"/>
    <property type="match status" value="1"/>
</dbReference>
<dbReference type="EMBL" id="DQAY01000152">
    <property type="protein sequence ID" value="HCO26208.1"/>
    <property type="molecule type" value="Genomic_DNA"/>
</dbReference>
<evidence type="ECO:0000313" key="2">
    <source>
        <dbReference type="EMBL" id="HCO26208.1"/>
    </source>
</evidence>
<dbReference type="PANTHER" id="PTHR36966">
    <property type="entry name" value="REP-ASSOCIATED TYROSINE TRANSPOSASE"/>
    <property type="match status" value="1"/>
</dbReference>
<proteinExistence type="predicted"/>
<dbReference type="InterPro" id="IPR036515">
    <property type="entry name" value="Transposase_17_sf"/>
</dbReference>
<dbReference type="InterPro" id="IPR052715">
    <property type="entry name" value="RAYT_transposase"/>
</dbReference>
<name>A0A3D3RDN5_9PLAN</name>
<dbReference type="PANTHER" id="PTHR36966:SF1">
    <property type="entry name" value="REP-ASSOCIATED TYROSINE TRANSPOSASE"/>
    <property type="match status" value="1"/>
</dbReference>
<dbReference type="SUPFAM" id="SSF143422">
    <property type="entry name" value="Transposase IS200-like"/>
    <property type="match status" value="1"/>
</dbReference>
<dbReference type="SMART" id="SM01321">
    <property type="entry name" value="Y1_Tnp"/>
    <property type="match status" value="1"/>
</dbReference>
<comment type="caution">
    <text evidence="2">The sequence shown here is derived from an EMBL/GenBank/DDBJ whole genome shotgun (WGS) entry which is preliminary data.</text>
</comment>
<dbReference type="AlphaFoldDB" id="A0A3D3RDN5"/>
<dbReference type="Pfam" id="PF01797">
    <property type="entry name" value="Y1_Tnp"/>
    <property type="match status" value="1"/>
</dbReference>
<dbReference type="InterPro" id="IPR002686">
    <property type="entry name" value="Transposase_17"/>
</dbReference>
<dbReference type="Gene3D" id="3.30.70.1290">
    <property type="entry name" value="Transposase IS200-like"/>
    <property type="match status" value="1"/>
</dbReference>
<dbReference type="GO" id="GO:0043565">
    <property type="term" value="F:sequence-specific DNA binding"/>
    <property type="evidence" value="ECO:0007669"/>
    <property type="project" value="TreeGrafter"/>
</dbReference>
<accession>A0A3D3RDN5</accession>
<feature type="domain" description="Transposase IS200-like" evidence="1">
    <location>
        <begin position="13"/>
        <end position="148"/>
    </location>
</feature>
<protein>
    <recommendedName>
        <fullName evidence="1">Transposase IS200-like domain-containing protein</fullName>
    </recommendedName>
</protein>